<keyword evidence="4" id="KW-1005">Bacterial flagellum biogenesis</keyword>
<evidence type="ECO:0000256" key="2">
    <source>
        <dbReference type="ARBA" id="ARBA00017823"/>
    </source>
</evidence>
<dbReference type="InterPro" id="IPR031316">
    <property type="entry name" value="FlgM_C"/>
</dbReference>
<evidence type="ECO:0000256" key="1">
    <source>
        <dbReference type="ARBA" id="ARBA00005322"/>
    </source>
</evidence>
<evidence type="ECO:0000256" key="7">
    <source>
        <dbReference type="SAM" id="MobiDB-lite"/>
    </source>
</evidence>
<dbReference type="InterPro" id="IPR007412">
    <property type="entry name" value="FlgM"/>
</dbReference>
<evidence type="ECO:0000256" key="6">
    <source>
        <dbReference type="ARBA" id="ARBA00023163"/>
    </source>
</evidence>
<keyword evidence="10" id="KW-1185">Reference proteome</keyword>
<evidence type="ECO:0000256" key="4">
    <source>
        <dbReference type="ARBA" id="ARBA00022795"/>
    </source>
</evidence>
<dbReference type="NCBIfam" id="TIGR03824">
    <property type="entry name" value="FlgM_jcvi"/>
    <property type="match status" value="1"/>
</dbReference>
<dbReference type="RefSeq" id="WP_324668265.1">
    <property type="nucleotide sequence ID" value="NZ_CP141614.1"/>
</dbReference>
<feature type="domain" description="Anti-sigma-28 factor FlgM C-terminal" evidence="8">
    <location>
        <begin position="35"/>
        <end position="88"/>
    </location>
</feature>
<feature type="compositionally biased region" description="Basic and acidic residues" evidence="7">
    <location>
        <begin position="26"/>
        <end position="35"/>
    </location>
</feature>
<evidence type="ECO:0000259" key="8">
    <source>
        <dbReference type="Pfam" id="PF04316"/>
    </source>
</evidence>
<evidence type="ECO:0000313" key="9">
    <source>
        <dbReference type="EMBL" id="WRP13989.1"/>
    </source>
</evidence>
<gene>
    <name evidence="9" type="primary">flgM</name>
    <name evidence="9" type="ORF">VLY81_11220</name>
</gene>
<keyword evidence="9" id="KW-0969">Cilium</keyword>
<dbReference type="SUPFAM" id="SSF101498">
    <property type="entry name" value="Anti-sigma factor FlgM"/>
    <property type="match status" value="1"/>
</dbReference>
<keyword evidence="9" id="KW-0966">Cell projection</keyword>
<organism evidence="9 10">
    <name type="scientific">Geochorda subterranea</name>
    <dbReference type="NCBI Taxonomy" id="3109564"/>
    <lineage>
        <taxon>Bacteria</taxon>
        <taxon>Bacillati</taxon>
        <taxon>Bacillota</taxon>
        <taxon>Limnochordia</taxon>
        <taxon>Limnochordales</taxon>
        <taxon>Geochordaceae</taxon>
        <taxon>Geochorda</taxon>
    </lineage>
</organism>
<name>A0ABZ1BME2_9FIRM</name>
<keyword evidence="6" id="KW-0804">Transcription</keyword>
<feature type="region of interest" description="Disordered" evidence="7">
    <location>
        <begin position="1"/>
        <end position="41"/>
    </location>
</feature>
<dbReference type="Pfam" id="PF04316">
    <property type="entry name" value="FlgM"/>
    <property type="match status" value="1"/>
</dbReference>
<keyword evidence="3" id="KW-0678">Repressor</keyword>
<proteinExistence type="inferred from homology"/>
<comment type="similarity">
    <text evidence="1">Belongs to the FlgM family.</text>
</comment>
<dbReference type="Proteomes" id="UP001333102">
    <property type="component" value="Chromosome"/>
</dbReference>
<keyword evidence="9" id="KW-0282">Flagellum</keyword>
<reference evidence="10" key="1">
    <citation type="submission" date="2023-12" db="EMBL/GenBank/DDBJ databases">
        <title>Novel isolates from deep terrestrial aquifers shed light on the physiology and ecology of the class Limnochordia.</title>
        <authorList>
            <person name="Karnachuk O.V."/>
            <person name="Lukina A.P."/>
            <person name="Avakyan M.R."/>
            <person name="Kadnikov V."/>
            <person name="Begmatov S."/>
            <person name="Beletsky A.V."/>
            <person name="Mardanov A.V."/>
            <person name="Ravin N.V."/>
        </authorList>
    </citation>
    <scope>NUCLEOTIDE SEQUENCE [LARGE SCALE GENOMIC DNA]</scope>
    <source>
        <strain evidence="10">LN</strain>
    </source>
</reference>
<evidence type="ECO:0000256" key="3">
    <source>
        <dbReference type="ARBA" id="ARBA00022491"/>
    </source>
</evidence>
<dbReference type="InterPro" id="IPR035890">
    <property type="entry name" value="Anti-sigma-28_factor_FlgM_sf"/>
</dbReference>
<accession>A0ABZ1BME2</accession>
<evidence type="ECO:0000256" key="5">
    <source>
        <dbReference type="ARBA" id="ARBA00023015"/>
    </source>
</evidence>
<keyword evidence="5" id="KW-0805">Transcription regulation</keyword>
<dbReference type="EMBL" id="CP141614">
    <property type="protein sequence ID" value="WRP13989.1"/>
    <property type="molecule type" value="Genomic_DNA"/>
</dbReference>
<protein>
    <recommendedName>
        <fullName evidence="2">Negative regulator of flagellin synthesis</fullName>
    </recommendedName>
</protein>
<evidence type="ECO:0000313" key="10">
    <source>
        <dbReference type="Proteomes" id="UP001333102"/>
    </source>
</evidence>
<sequence length="96" mass="10705">MEPPKDVSPVGRTVPVVPIGQARQPRRAEPEESSDRVSLSPEAQRMMALRRRIAESPDVREDLVASLRRAIAEGRYRPASEVIAQRLVAALRRAQP</sequence>